<dbReference type="RefSeq" id="WP_394513582.1">
    <property type="nucleotide sequence ID" value="NZ_JBIGHX010000009.1"/>
</dbReference>
<dbReference type="InterPro" id="IPR000792">
    <property type="entry name" value="Tscrpt_reg_LuxR_C"/>
</dbReference>
<protein>
    <submittedName>
        <fullName evidence="5">Response regulator transcription factor</fullName>
    </submittedName>
</protein>
<dbReference type="InterPro" id="IPR016032">
    <property type="entry name" value="Sig_transdc_resp-reg_C-effctor"/>
</dbReference>
<proteinExistence type="predicted"/>
<keyword evidence="2" id="KW-0238">DNA-binding</keyword>
<keyword evidence="6" id="KW-1185">Reference proteome</keyword>
<feature type="domain" description="HTH luxR-type" evidence="4">
    <location>
        <begin position="265"/>
        <end position="330"/>
    </location>
</feature>
<dbReference type="PANTHER" id="PTHR44688:SF16">
    <property type="entry name" value="DNA-BINDING TRANSCRIPTIONAL ACTIVATOR DEVR_DOSR"/>
    <property type="match status" value="1"/>
</dbReference>
<evidence type="ECO:0000256" key="1">
    <source>
        <dbReference type="ARBA" id="ARBA00023015"/>
    </source>
</evidence>
<name>A0ABW7GQH3_9BURK</name>
<accession>A0ABW7GQH3</accession>
<organism evidence="5 6">
    <name type="scientific">Pelomonas lactea</name>
    <dbReference type="NCBI Taxonomy" id="3299030"/>
    <lineage>
        <taxon>Bacteria</taxon>
        <taxon>Pseudomonadati</taxon>
        <taxon>Pseudomonadota</taxon>
        <taxon>Betaproteobacteria</taxon>
        <taxon>Burkholderiales</taxon>
        <taxon>Sphaerotilaceae</taxon>
        <taxon>Roseateles</taxon>
    </lineage>
</organism>
<dbReference type="EMBL" id="JBIGHX010000009">
    <property type="protein sequence ID" value="MFG6464224.1"/>
    <property type="molecule type" value="Genomic_DNA"/>
</dbReference>
<evidence type="ECO:0000259" key="4">
    <source>
        <dbReference type="PROSITE" id="PS50043"/>
    </source>
</evidence>
<dbReference type="CDD" id="cd06170">
    <property type="entry name" value="LuxR_C_like"/>
    <property type="match status" value="1"/>
</dbReference>
<sequence>MARLHPLPVDDPASPLPLYRQGLLGDPVAYARSAFAWLHEHFAFDAGMLVTSHVAEPAFLDAHFTGFADLPALMASWQRVAHLDLLAPRLVAAPGVARCHDKDDPLLAGPDFAPLHAHLQRFGIQHTLCIALPGDDPQFLTVIILVRSTPGQRGTPEELARLQRLGPCVAETYAACRRMALLRLPAAGLDRLCMARINAQGGYVQTTPSYCARMWAGAAPQNTHVPPQALRALARGEAWPLPGRPLTLHAEPDPDGYGWLLRLATRRETDALSPREREIARRFAAGESNTAIAQALDIAPATVRNHLSHVYTKLQVSHRAGLITALREHP</sequence>
<dbReference type="InterPro" id="IPR036388">
    <property type="entry name" value="WH-like_DNA-bd_sf"/>
</dbReference>
<dbReference type="Gene3D" id="1.10.10.10">
    <property type="entry name" value="Winged helix-like DNA-binding domain superfamily/Winged helix DNA-binding domain"/>
    <property type="match status" value="1"/>
</dbReference>
<keyword evidence="1" id="KW-0805">Transcription regulation</keyword>
<dbReference type="PROSITE" id="PS50043">
    <property type="entry name" value="HTH_LUXR_2"/>
    <property type="match status" value="1"/>
</dbReference>
<reference evidence="5 6" key="1">
    <citation type="submission" date="2024-08" db="EMBL/GenBank/DDBJ databases">
        <authorList>
            <person name="Lu H."/>
        </authorList>
    </citation>
    <scope>NUCLEOTIDE SEQUENCE [LARGE SCALE GENOMIC DNA]</scope>
    <source>
        <strain evidence="5 6">DXS20W</strain>
    </source>
</reference>
<keyword evidence="3" id="KW-0804">Transcription</keyword>
<evidence type="ECO:0000256" key="2">
    <source>
        <dbReference type="ARBA" id="ARBA00023125"/>
    </source>
</evidence>
<dbReference type="SMART" id="SM00421">
    <property type="entry name" value="HTH_LUXR"/>
    <property type="match status" value="1"/>
</dbReference>
<dbReference type="PRINTS" id="PR00038">
    <property type="entry name" value="HTHLUXR"/>
</dbReference>
<dbReference type="PROSITE" id="PS00622">
    <property type="entry name" value="HTH_LUXR_1"/>
    <property type="match status" value="1"/>
</dbReference>
<dbReference type="SUPFAM" id="SSF46894">
    <property type="entry name" value="C-terminal effector domain of the bipartite response regulators"/>
    <property type="match status" value="1"/>
</dbReference>
<evidence type="ECO:0000313" key="6">
    <source>
        <dbReference type="Proteomes" id="UP001606302"/>
    </source>
</evidence>
<dbReference type="Pfam" id="PF00196">
    <property type="entry name" value="GerE"/>
    <property type="match status" value="1"/>
</dbReference>
<dbReference type="PANTHER" id="PTHR44688">
    <property type="entry name" value="DNA-BINDING TRANSCRIPTIONAL ACTIVATOR DEVR_DOSR"/>
    <property type="match status" value="1"/>
</dbReference>
<gene>
    <name evidence="5" type="ORF">ACG04Q_21830</name>
</gene>
<dbReference type="Proteomes" id="UP001606302">
    <property type="component" value="Unassembled WGS sequence"/>
</dbReference>
<evidence type="ECO:0000313" key="5">
    <source>
        <dbReference type="EMBL" id="MFG6464224.1"/>
    </source>
</evidence>
<evidence type="ECO:0000256" key="3">
    <source>
        <dbReference type="ARBA" id="ARBA00023163"/>
    </source>
</evidence>
<comment type="caution">
    <text evidence="5">The sequence shown here is derived from an EMBL/GenBank/DDBJ whole genome shotgun (WGS) entry which is preliminary data.</text>
</comment>